<reference evidence="2" key="2">
    <citation type="journal article" date="2023" name="IMA Fungus">
        <title>Comparative genomic study of the Penicillium genus elucidates a diverse pangenome and 15 lateral gene transfer events.</title>
        <authorList>
            <person name="Petersen C."/>
            <person name="Sorensen T."/>
            <person name="Nielsen M.R."/>
            <person name="Sondergaard T.E."/>
            <person name="Sorensen J.L."/>
            <person name="Fitzpatrick D.A."/>
            <person name="Frisvad J.C."/>
            <person name="Nielsen K.L."/>
        </authorList>
    </citation>
    <scope>NUCLEOTIDE SEQUENCE</scope>
    <source>
        <strain evidence="2">IBT 21917</strain>
    </source>
</reference>
<gene>
    <name evidence="2" type="ORF">N7492_000948</name>
</gene>
<organism evidence="2 3">
    <name type="scientific">Penicillium capsulatum</name>
    <dbReference type="NCBI Taxonomy" id="69766"/>
    <lineage>
        <taxon>Eukaryota</taxon>
        <taxon>Fungi</taxon>
        <taxon>Dikarya</taxon>
        <taxon>Ascomycota</taxon>
        <taxon>Pezizomycotina</taxon>
        <taxon>Eurotiomycetes</taxon>
        <taxon>Eurotiomycetidae</taxon>
        <taxon>Eurotiales</taxon>
        <taxon>Aspergillaceae</taxon>
        <taxon>Penicillium</taxon>
    </lineage>
</organism>
<dbReference type="Gene3D" id="3.60.21.10">
    <property type="match status" value="1"/>
</dbReference>
<feature type="domain" description="Calcineurin-like phosphoesterase" evidence="1">
    <location>
        <begin position="64"/>
        <end position="295"/>
    </location>
</feature>
<dbReference type="InterPro" id="IPR004843">
    <property type="entry name" value="Calcineurin-like_PHP"/>
</dbReference>
<dbReference type="EMBL" id="JAPQKO010000001">
    <property type="protein sequence ID" value="KAJ5183332.1"/>
    <property type="molecule type" value="Genomic_DNA"/>
</dbReference>
<dbReference type="SUPFAM" id="SSF56300">
    <property type="entry name" value="Metallo-dependent phosphatases"/>
    <property type="match status" value="1"/>
</dbReference>
<reference evidence="2" key="1">
    <citation type="submission" date="2022-11" db="EMBL/GenBank/DDBJ databases">
        <authorList>
            <person name="Petersen C."/>
        </authorList>
    </citation>
    <scope>NUCLEOTIDE SEQUENCE</scope>
    <source>
        <strain evidence="2">IBT 21917</strain>
    </source>
</reference>
<proteinExistence type="predicted"/>
<protein>
    <recommendedName>
        <fullName evidence="1">Calcineurin-like phosphoesterase domain-containing protein</fullName>
    </recommendedName>
</protein>
<dbReference type="GO" id="GO:0016787">
    <property type="term" value="F:hydrolase activity"/>
    <property type="evidence" value="ECO:0007669"/>
    <property type="project" value="InterPro"/>
</dbReference>
<evidence type="ECO:0000259" key="1">
    <source>
        <dbReference type="Pfam" id="PF00149"/>
    </source>
</evidence>
<evidence type="ECO:0000313" key="3">
    <source>
        <dbReference type="Proteomes" id="UP001146351"/>
    </source>
</evidence>
<dbReference type="InterPro" id="IPR029052">
    <property type="entry name" value="Metallo-depent_PP-like"/>
</dbReference>
<name>A0A9W9ISP9_9EURO</name>
<dbReference type="Pfam" id="PF00149">
    <property type="entry name" value="Metallophos"/>
    <property type="match status" value="1"/>
</dbReference>
<dbReference type="PANTHER" id="PTHR12905:SF0">
    <property type="entry name" value="CALCINEURIN-LIKE PHOSPHOESTERASE DOMAIN-CONTAINING PROTEIN"/>
    <property type="match status" value="1"/>
</dbReference>
<dbReference type="InterPro" id="IPR051693">
    <property type="entry name" value="UPF0046_metallophosphoest"/>
</dbReference>
<dbReference type="PANTHER" id="PTHR12905">
    <property type="entry name" value="METALLOPHOSPHOESTERASE"/>
    <property type="match status" value="1"/>
</dbReference>
<evidence type="ECO:0000313" key="2">
    <source>
        <dbReference type="EMBL" id="KAJ5183332.1"/>
    </source>
</evidence>
<dbReference type="Proteomes" id="UP001146351">
    <property type="component" value="Unassembled WGS sequence"/>
</dbReference>
<comment type="caution">
    <text evidence="2">The sequence shown here is derived from an EMBL/GenBank/DDBJ whole genome shotgun (WGS) entry which is preliminary data.</text>
</comment>
<accession>A0A9W9ISP9</accession>
<dbReference type="AlphaFoldDB" id="A0A9W9ISP9"/>
<dbReference type="OrthoDB" id="630188at2759"/>
<sequence length="380" mass="42335">MEMIPSSTPSTSPALSLYPPFRTHPVCDHDHTGDQNPHLHDLRYAHLPPNPAQSRDNPYRFPLPRSDVLLHAGDLTKVGYSSEHETIVSMLKAADAELKLVIAGNHDITLDEEYFTSFGYRRHRKPMRLGTSEIPLIEDEHSLMQTIRTGTVPPLEDMKSYVRHIKDLYTNQSARDAGIRYLEEGTHTFVLSTGAKLTVYASPYQPEFFNWAFGYPRTTDRFNPPPPGISSSLPPPQNPVPDHPDIDIMLTHGPPAGVLDRVGAADSDRYVGCQHLLRAAERARPRLYLFGHIHESWGAVRGAWNTFASGGIQQEGIHADPEDMLEKRGAFYDVSSTSERPLRFGAETIFVNASICTISYQPRNAPWVVDLDLPAVGPGA</sequence>
<keyword evidence="3" id="KW-1185">Reference proteome</keyword>